<evidence type="ECO:0000259" key="9">
    <source>
        <dbReference type="PROSITE" id="PS51405"/>
    </source>
</evidence>
<dbReference type="InterPro" id="IPR000028">
    <property type="entry name" value="Chloroperoxidase"/>
</dbReference>
<name>A0AAV0AVJ1_PHAPC</name>
<keyword evidence="2" id="KW-0575">Peroxidase</keyword>
<dbReference type="AlphaFoldDB" id="A0AAV0AVJ1"/>
<comment type="caution">
    <text evidence="10">The sequence shown here is derived from an EMBL/GenBank/DDBJ whole genome shotgun (WGS) entry which is preliminary data.</text>
</comment>
<dbReference type="Gene3D" id="1.10.489.10">
    <property type="entry name" value="Chloroperoxidase-like"/>
    <property type="match status" value="1"/>
</dbReference>
<accession>A0AAV0AVJ1</accession>
<protein>
    <submittedName>
        <fullName evidence="10">Chloroperoxidase</fullName>
    </submittedName>
</protein>
<proteinExistence type="inferred from homology"/>
<dbReference type="PANTHER" id="PTHR33577">
    <property type="entry name" value="STERIGMATOCYSTIN BIOSYNTHESIS PEROXIDASE STCC-RELATED"/>
    <property type="match status" value="1"/>
</dbReference>
<keyword evidence="5" id="KW-0560">Oxidoreductase</keyword>
<comment type="similarity">
    <text evidence="7">Belongs to the chloroperoxidase family.</text>
</comment>
<evidence type="ECO:0000313" key="10">
    <source>
        <dbReference type="EMBL" id="CAH7672909.1"/>
    </source>
</evidence>
<dbReference type="GO" id="GO:0046872">
    <property type="term" value="F:metal ion binding"/>
    <property type="evidence" value="ECO:0007669"/>
    <property type="project" value="UniProtKB-KW"/>
</dbReference>
<dbReference type="Proteomes" id="UP001153365">
    <property type="component" value="Unassembled WGS sequence"/>
</dbReference>
<keyword evidence="6" id="KW-0408">Iron</keyword>
<evidence type="ECO:0000256" key="7">
    <source>
        <dbReference type="ARBA" id="ARBA00025795"/>
    </source>
</evidence>
<evidence type="ECO:0000256" key="4">
    <source>
        <dbReference type="ARBA" id="ARBA00022723"/>
    </source>
</evidence>
<evidence type="ECO:0000256" key="6">
    <source>
        <dbReference type="ARBA" id="ARBA00023004"/>
    </source>
</evidence>
<dbReference type="GO" id="GO:0004601">
    <property type="term" value="F:peroxidase activity"/>
    <property type="evidence" value="ECO:0007669"/>
    <property type="project" value="UniProtKB-KW"/>
</dbReference>
<feature type="region of interest" description="Disordered" evidence="8">
    <location>
        <begin position="1"/>
        <end position="25"/>
    </location>
</feature>
<reference evidence="10" key="1">
    <citation type="submission" date="2022-06" db="EMBL/GenBank/DDBJ databases">
        <authorList>
            <consortium name="SYNGENTA / RWTH Aachen University"/>
        </authorList>
    </citation>
    <scope>NUCLEOTIDE SEQUENCE</scope>
</reference>
<dbReference type="SUPFAM" id="SSF47571">
    <property type="entry name" value="Cloroperoxidase"/>
    <property type="match status" value="1"/>
</dbReference>
<evidence type="ECO:0000256" key="3">
    <source>
        <dbReference type="ARBA" id="ARBA00022617"/>
    </source>
</evidence>
<evidence type="ECO:0000256" key="5">
    <source>
        <dbReference type="ARBA" id="ARBA00023002"/>
    </source>
</evidence>
<dbReference type="PROSITE" id="PS51405">
    <property type="entry name" value="HEME_HALOPEROXIDASE"/>
    <property type="match status" value="1"/>
</dbReference>
<organism evidence="10 11">
    <name type="scientific">Phakopsora pachyrhizi</name>
    <name type="common">Asian soybean rust disease fungus</name>
    <dbReference type="NCBI Taxonomy" id="170000"/>
    <lineage>
        <taxon>Eukaryota</taxon>
        <taxon>Fungi</taxon>
        <taxon>Dikarya</taxon>
        <taxon>Basidiomycota</taxon>
        <taxon>Pucciniomycotina</taxon>
        <taxon>Pucciniomycetes</taxon>
        <taxon>Pucciniales</taxon>
        <taxon>Phakopsoraceae</taxon>
        <taxon>Phakopsora</taxon>
    </lineage>
</organism>
<feature type="domain" description="Heme haloperoxidase family profile" evidence="9">
    <location>
        <begin position="19"/>
        <end position="242"/>
    </location>
</feature>
<comment type="cofactor">
    <cofactor evidence="1">
        <name>heme b</name>
        <dbReference type="ChEBI" id="CHEBI:60344"/>
    </cofactor>
</comment>
<dbReference type="PANTHER" id="PTHR33577:SF9">
    <property type="entry name" value="PEROXIDASE STCC"/>
    <property type="match status" value="1"/>
</dbReference>
<keyword evidence="3" id="KW-0349">Heme</keyword>
<evidence type="ECO:0000256" key="8">
    <source>
        <dbReference type="SAM" id="MobiDB-lite"/>
    </source>
</evidence>
<keyword evidence="11" id="KW-1185">Reference proteome</keyword>
<evidence type="ECO:0000256" key="1">
    <source>
        <dbReference type="ARBA" id="ARBA00001970"/>
    </source>
</evidence>
<evidence type="ECO:0000256" key="2">
    <source>
        <dbReference type="ARBA" id="ARBA00022559"/>
    </source>
</evidence>
<dbReference type="InterPro" id="IPR036851">
    <property type="entry name" value="Chloroperoxidase-like_sf"/>
</dbReference>
<evidence type="ECO:0000313" key="11">
    <source>
        <dbReference type="Proteomes" id="UP001153365"/>
    </source>
</evidence>
<gene>
    <name evidence="10" type="ORF">PPACK8108_LOCUS7745</name>
</gene>
<dbReference type="Pfam" id="PF01328">
    <property type="entry name" value="Peroxidase_2"/>
    <property type="match status" value="1"/>
</dbReference>
<dbReference type="EMBL" id="CALTRL010001523">
    <property type="protein sequence ID" value="CAH7672909.1"/>
    <property type="molecule type" value="Genomic_DNA"/>
</dbReference>
<sequence>MEKQPLLPEQNSSKTEVQGPDEKHPYKRRYMGCPCPAISAMINHGYINPIDTQDPIPWLQMIKALIECYNFSCIFAILFVFAANLRFRTLKGFNIQHLAKHGLIEHDASISRYDLHEGDNLNPQSERIEEFFNSIPYPKYITKNQKMVNLSDYAKRKIALEKNIISYPPQQSKAHVRFLGIGESVLALQAFEDNDMVLPGRKLKARQEWLGVWYHEERLPVELGWRAKKSCRKMTILHTILNYFRLSKEMKKQEN</sequence>
<keyword evidence="4" id="KW-0479">Metal-binding</keyword>